<gene>
    <name evidence="4" type="ORF">DFQ59_11432</name>
</gene>
<name>A0A369BWC9_9GAMM</name>
<dbReference type="PANTHER" id="PTHR30035:SF3">
    <property type="entry name" value="INTERMEMBRANE PHOSPHOLIPID TRANSPORT SYSTEM LIPOPROTEIN MLAA"/>
    <property type="match status" value="1"/>
</dbReference>
<evidence type="ECO:0000256" key="2">
    <source>
        <dbReference type="ARBA" id="ARBA00022729"/>
    </source>
</evidence>
<feature type="chain" id="PRO_5016892611" evidence="3">
    <location>
        <begin position="24"/>
        <end position="241"/>
    </location>
</feature>
<dbReference type="Pfam" id="PF04333">
    <property type="entry name" value="MlaA"/>
    <property type="match status" value="1"/>
</dbReference>
<proteinExistence type="inferred from homology"/>
<protein>
    <submittedName>
        <fullName evidence="4">Phospholipid-binding lipoprotein MlaA</fullName>
    </submittedName>
</protein>
<dbReference type="PANTHER" id="PTHR30035">
    <property type="entry name" value="LIPOPROTEIN VACJ-RELATED"/>
    <property type="match status" value="1"/>
</dbReference>
<reference evidence="4 5" key="1">
    <citation type="submission" date="2018-07" db="EMBL/GenBank/DDBJ databases">
        <title>Genomic Encyclopedia of Type Strains, Phase IV (KMG-IV): sequencing the most valuable type-strain genomes for metagenomic binning, comparative biology and taxonomic classification.</title>
        <authorList>
            <person name="Goeker M."/>
        </authorList>
    </citation>
    <scope>NUCLEOTIDE SEQUENCE [LARGE SCALE GENOMIC DNA]</scope>
    <source>
        <strain evidence="4 5">DSM 26407</strain>
    </source>
</reference>
<dbReference type="EMBL" id="QPJY01000014">
    <property type="protein sequence ID" value="RCX24876.1"/>
    <property type="molecule type" value="Genomic_DNA"/>
</dbReference>
<evidence type="ECO:0000313" key="4">
    <source>
        <dbReference type="EMBL" id="RCX24876.1"/>
    </source>
</evidence>
<dbReference type="GO" id="GO:0120010">
    <property type="term" value="P:intermembrane phospholipid transfer"/>
    <property type="evidence" value="ECO:0007669"/>
    <property type="project" value="TreeGrafter"/>
</dbReference>
<sequence length="241" mass="27050">MNNKKHWKALALLVLLLLLGGCASVPMEERDARDPFQGFNRAMYTFNDGLDTMLIKPMGEIYDAAVPAPVSRMVTNFFGNLDDVLSFLNALLQGKPVEAAEGFTRVVFNSTFGLLGVFDVASHMDLPKRNEDFGQTLGVWGIDSGPYVVLPFFGPSTVRDTFGLVVDTYTHPLAQVNPDEDRYWLYALDTVDTRADLLRAERVFDEAAMDPYVFLREGYLQRRERLILDGAAPPEEDQETE</sequence>
<dbReference type="OrthoDB" id="9785326at2"/>
<dbReference type="InterPro" id="IPR007428">
    <property type="entry name" value="MlaA"/>
</dbReference>
<dbReference type="AlphaFoldDB" id="A0A369BWC9"/>
<keyword evidence="2 3" id="KW-0732">Signal</keyword>
<keyword evidence="4" id="KW-0449">Lipoprotein</keyword>
<evidence type="ECO:0000256" key="3">
    <source>
        <dbReference type="SAM" id="SignalP"/>
    </source>
</evidence>
<dbReference type="PRINTS" id="PR01805">
    <property type="entry name" value="VACJLIPOPROT"/>
</dbReference>
<comment type="similarity">
    <text evidence="1">Belongs to the MlaA family.</text>
</comment>
<keyword evidence="5" id="KW-1185">Reference proteome</keyword>
<dbReference type="RefSeq" id="WP_114281101.1">
    <property type="nucleotide sequence ID" value="NZ_QPJY01000014.1"/>
</dbReference>
<dbReference type="Proteomes" id="UP000252707">
    <property type="component" value="Unassembled WGS sequence"/>
</dbReference>
<evidence type="ECO:0000256" key="1">
    <source>
        <dbReference type="ARBA" id="ARBA00010634"/>
    </source>
</evidence>
<dbReference type="GO" id="GO:0016020">
    <property type="term" value="C:membrane"/>
    <property type="evidence" value="ECO:0007669"/>
    <property type="project" value="InterPro"/>
</dbReference>
<accession>A0A369BWC9</accession>
<evidence type="ECO:0000313" key="5">
    <source>
        <dbReference type="Proteomes" id="UP000252707"/>
    </source>
</evidence>
<dbReference type="PROSITE" id="PS51257">
    <property type="entry name" value="PROKAR_LIPOPROTEIN"/>
    <property type="match status" value="1"/>
</dbReference>
<comment type="caution">
    <text evidence="4">The sequence shown here is derived from an EMBL/GenBank/DDBJ whole genome shotgun (WGS) entry which is preliminary data.</text>
</comment>
<organism evidence="4 5">
    <name type="scientific">Thioalbus denitrificans</name>
    <dbReference type="NCBI Taxonomy" id="547122"/>
    <lineage>
        <taxon>Bacteria</taxon>
        <taxon>Pseudomonadati</taxon>
        <taxon>Pseudomonadota</taxon>
        <taxon>Gammaproteobacteria</taxon>
        <taxon>Chromatiales</taxon>
        <taxon>Ectothiorhodospiraceae</taxon>
        <taxon>Thioalbus</taxon>
    </lineage>
</organism>
<feature type="signal peptide" evidence="3">
    <location>
        <begin position="1"/>
        <end position="23"/>
    </location>
</feature>